<dbReference type="InterPro" id="IPR050490">
    <property type="entry name" value="Bact_solute-bd_prot1"/>
</dbReference>
<evidence type="ECO:0000256" key="1">
    <source>
        <dbReference type="ARBA" id="ARBA00022475"/>
    </source>
</evidence>
<keyword evidence="1" id="KW-1003">Cell membrane</keyword>
<dbReference type="Gene3D" id="3.40.190.10">
    <property type="entry name" value="Periplasmic binding protein-like II"/>
    <property type="match status" value="1"/>
</dbReference>
<dbReference type="eggNOG" id="COG1653">
    <property type="taxonomic scope" value="Bacteria"/>
</dbReference>
<reference evidence="7 8" key="1">
    <citation type="submission" date="2009-01" db="EMBL/GenBank/DDBJ databases">
        <title>Complete sequence of Clostridium cellulolyticum H10.</title>
        <authorList>
            <consortium name="US DOE Joint Genome Institute"/>
            <person name="Lucas S."/>
            <person name="Copeland A."/>
            <person name="Lapidus A."/>
            <person name="Glavina del Rio T."/>
            <person name="Dalin E."/>
            <person name="Tice H."/>
            <person name="Bruce D."/>
            <person name="Goodwin L."/>
            <person name="Pitluck S."/>
            <person name="Chertkov O."/>
            <person name="Saunders E."/>
            <person name="Brettin T."/>
            <person name="Detter J.C."/>
            <person name="Han C."/>
            <person name="Larimer F."/>
            <person name="Land M."/>
            <person name="Hauser L."/>
            <person name="Kyrpides N."/>
            <person name="Ivanova N."/>
            <person name="Zhou J."/>
            <person name="Richardson P."/>
        </authorList>
    </citation>
    <scope>NUCLEOTIDE SEQUENCE [LARGE SCALE GENOMIC DNA]</scope>
    <source>
        <strain evidence="8">ATCC 35319 / DSM 5812 / JCM 6584 / H10</strain>
    </source>
</reference>
<evidence type="ECO:0000256" key="5">
    <source>
        <dbReference type="ARBA" id="ARBA00023288"/>
    </source>
</evidence>
<protein>
    <submittedName>
        <fullName evidence="7">Extracellular solute-binding protein family 1</fullName>
    </submittedName>
</protein>
<dbReference type="SUPFAM" id="SSF53850">
    <property type="entry name" value="Periplasmic binding protein-like II"/>
    <property type="match status" value="1"/>
</dbReference>
<evidence type="ECO:0000313" key="7">
    <source>
        <dbReference type="EMBL" id="ACL76457.1"/>
    </source>
</evidence>
<keyword evidence="5" id="KW-0449">Lipoprotein</keyword>
<feature type="signal peptide" evidence="6">
    <location>
        <begin position="1"/>
        <end position="19"/>
    </location>
</feature>
<dbReference type="InterPro" id="IPR006059">
    <property type="entry name" value="SBP"/>
</dbReference>
<feature type="chain" id="PRO_5039206754" evidence="6">
    <location>
        <begin position="20"/>
        <end position="449"/>
    </location>
</feature>
<gene>
    <name evidence="7" type="ordered locus">Ccel_2112</name>
</gene>
<evidence type="ECO:0000313" key="8">
    <source>
        <dbReference type="Proteomes" id="UP000001349"/>
    </source>
</evidence>
<dbReference type="PANTHER" id="PTHR43649:SF33">
    <property type="entry name" value="POLYGALACTURONAN_RHAMNOGALACTURONAN-BINDING PROTEIN YTCQ"/>
    <property type="match status" value="1"/>
</dbReference>
<dbReference type="AlphaFoldDB" id="B8I424"/>
<evidence type="ECO:0000256" key="4">
    <source>
        <dbReference type="ARBA" id="ARBA00023139"/>
    </source>
</evidence>
<accession>B8I424</accession>
<evidence type="ECO:0000256" key="6">
    <source>
        <dbReference type="SAM" id="SignalP"/>
    </source>
</evidence>
<dbReference type="EMBL" id="CP001348">
    <property type="protein sequence ID" value="ACL76457.1"/>
    <property type="molecule type" value="Genomic_DNA"/>
</dbReference>
<evidence type="ECO:0000256" key="2">
    <source>
        <dbReference type="ARBA" id="ARBA00022729"/>
    </source>
</evidence>
<dbReference type="SMR" id="B8I424"/>
<dbReference type="Pfam" id="PF01547">
    <property type="entry name" value="SBP_bac_1"/>
    <property type="match status" value="1"/>
</dbReference>
<dbReference type="Proteomes" id="UP000001349">
    <property type="component" value="Chromosome"/>
</dbReference>
<evidence type="ECO:0000256" key="3">
    <source>
        <dbReference type="ARBA" id="ARBA00023136"/>
    </source>
</evidence>
<keyword evidence="4" id="KW-0564">Palmitate</keyword>
<name>B8I424_RUMCH</name>
<dbReference type="STRING" id="394503.Ccel_2112"/>
<sequence precursor="true">MFKKVIASVLTGVMVLGMAACGNTESGDSTASASSSAASSSSVASTSSPAATSTDFTKASGTVVMWNWENQDQLKTAIADFNTRYPNVKVESVPVASADYVKKIQTAVAAKTALPDVIRGEVGFRGTLFDMDICEDLSQAPYNFDKTKLAEKSLPLVTNDKGQVLGAPTQFNPSGIAYRRSMTKKLFNTDDPKELADKFKTWEDVIAAFQNAKIDGKKVYAFRSVRDIFHIVDGYNPQNPIQDGTIKFNEVYLPTFQVIEKMWKAGVINKYDMWTPAWNASFAKSEDVFAAAAPWFLKYVIEPNDEKGKGDWGVTVAPGGMFNWGGTALSIWKDSKVKDAAWGYIADQILNENGVKNSFTTGMNITPVKEFIDKPGFFSQKEEYWGGQDVGQFYMDNMDAVKVKSLGKYDNFLENNFVKGLLEIKKGKTAQEAVDFMIADMKKNVPELK</sequence>
<keyword evidence="8" id="KW-1185">Reference proteome</keyword>
<dbReference type="PROSITE" id="PS51257">
    <property type="entry name" value="PROKAR_LIPOPROTEIN"/>
    <property type="match status" value="1"/>
</dbReference>
<dbReference type="PANTHER" id="PTHR43649">
    <property type="entry name" value="ARABINOSE-BINDING PROTEIN-RELATED"/>
    <property type="match status" value="1"/>
</dbReference>
<dbReference type="KEGG" id="cce:Ccel_2112"/>
<keyword evidence="3" id="KW-0472">Membrane</keyword>
<dbReference type="RefSeq" id="WP_015925557.1">
    <property type="nucleotide sequence ID" value="NC_011898.1"/>
</dbReference>
<proteinExistence type="predicted"/>
<dbReference type="HOGENOM" id="CLU_031285_2_2_9"/>
<keyword evidence="2 6" id="KW-0732">Signal</keyword>
<dbReference type="OrthoDB" id="55273at2"/>
<organism evidence="7 8">
    <name type="scientific">Ruminiclostridium cellulolyticum (strain ATCC 35319 / DSM 5812 / JCM 6584 / H10)</name>
    <name type="common">Clostridium cellulolyticum</name>
    <dbReference type="NCBI Taxonomy" id="394503"/>
    <lineage>
        <taxon>Bacteria</taxon>
        <taxon>Bacillati</taxon>
        <taxon>Bacillota</taxon>
        <taxon>Clostridia</taxon>
        <taxon>Eubacteriales</taxon>
        <taxon>Oscillospiraceae</taxon>
        <taxon>Ruminiclostridium</taxon>
    </lineage>
</organism>